<dbReference type="Proteomes" id="UP000198601">
    <property type="component" value="Unassembled WGS sequence"/>
</dbReference>
<dbReference type="RefSeq" id="WP_090671208.1">
    <property type="nucleotide sequence ID" value="NZ_FMTT01000013.1"/>
</dbReference>
<name>A0A1G4R9U6_9BACL</name>
<gene>
    <name evidence="2" type="ORF">SAMN04487970_101394</name>
</gene>
<evidence type="ECO:0000313" key="2">
    <source>
        <dbReference type="EMBL" id="SCW53568.1"/>
    </source>
</evidence>
<reference evidence="3" key="1">
    <citation type="submission" date="2016-10" db="EMBL/GenBank/DDBJ databases">
        <authorList>
            <person name="Varghese N."/>
            <person name="Submissions S."/>
        </authorList>
    </citation>
    <scope>NUCLEOTIDE SEQUENCE [LARGE SCALE GENOMIC DNA]</scope>
    <source>
        <strain evidence="3">CGMCC 1.8946</strain>
    </source>
</reference>
<evidence type="ECO:0000256" key="1">
    <source>
        <dbReference type="SAM" id="SignalP"/>
    </source>
</evidence>
<dbReference type="STRING" id="624147.SAMN04487970_101394"/>
<sequence>MISTLKTKITVLALCSAFLLPTATFAQTADEPAANPQTTAITFPNLNLTTTVSVTNVNGILVPGDYVITSDSRVVYIPEGVGLVVVNKETALPSGAFYLQDEN</sequence>
<protein>
    <submittedName>
        <fullName evidence="2">Uncharacterized protein</fullName>
    </submittedName>
</protein>
<evidence type="ECO:0000313" key="3">
    <source>
        <dbReference type="Proteomes" id="UP000198601"/>
    </source>
</evidence>
<accession>A0A1G4R9U6</accession>
<proteinExistence type="predicted"/>
<feature type="signal peptide" evidence="1">
    <location>
        <begin position="1"/>
        <end position="26"/>
    </location>
</feature>
<dbReference type="OrthoDB" id="2626705at2"/>
<keyword evidence="1" id="KW-0732">Signal</keyword>
<dbReference type="EMBL" id="FMTT01000013">
    <property type="protein sequence ID" value="SCW53568.1"/>
    <property type="molecule type" value="Genomic_DNA"/>
</dbReference>
<dbReference type="AlphaFoldDB" id="A0A1G4R9U6"/>
<keyword evidence="3" id="KW-1185">Reference proteome</keyword>
<feature type="chain" id="PRO_5011791962" evidence="1">
    <location>
        <begin position="27"/>
        <end position="103"/>
    </location>
</feature>
<organism evidence="2 3">
    <name type="scientific">Paenibacillus tianmuensis</name>
    <dbReference type="NCBI Taxonomy" id="624147"/>
    <lineage>
        <taxon>Bacteria</taxon>
        <taxon>Bacillati</taxon>
        <taxon>Bacillota</taxon>
        <taxon>Bacilli</taxon>
        <taxon>Bacillales</taxon>
        <taxon>Paenibacillaceae</taxon>
        <taxon>Paenibacillus</taxon>
    </lineage>
</organism>